<dbReference type="AlphaFoldDB" id="A0A7Z0DHB1"/>
<feature type="region of interest" description="Disordered" evidence="1">
    <location>
        <begin position="68"/>
        <end position="92"/>
    </location>
</feature>
<keyword evidence="2" id="KW-0472">Membrane</keyword>
<evidence type="ECO:0000313" key="4">
    <source>
        <dbReference type="Proteomes" id="UP000564496"/>
    </source>
</evidence>
<comment type="caution">
    <text evidence="3">The sequence shown here is derived from an EMBL/GenBank/DDBJ whole genome shotgun (WGS) entry which is preliminary data.</text>
</comment>
<name>A0A7Z0DHB1_9ACTN</name>
<dbReference type="RefSeq" id="WP_179656115.1">
    <property type="nucleotide sequence ID" value="NZ_JACBZR010000001.1"/>
</dbReference>
<organism evidence="3 4">
    <name type="scientific">Nocardioides panzhihuensis</name>
    <dbReference type="NCBI Taxonomy" id="860243"/>
    <lineage>
        <taxon>Bacteria</taxon>
        <taxon>Bacillati</taxon>
        <taxon>Actinomycetota</taxon>
        <taxon>Actinomycetes</taxon>
        <taxon>Propionibacteriales</taxon>
        <taxon>Nocardioidaceae</taxon>
        <taxon>Nocardioides</taxon>
    </lineage>
</organism>
<dbReference type="Proteomes" id="UP000564496">
    <property type="component" value="Unassembled WGS sequence"/>
</dbReference>
<reference evidence="3 4" key="1">
    <citation type="submission" date="2020-07" db="EMBL/GenBank/DDBJ databases">
        <title>Sequencing the genomes of 1000 actinobacteria strains.</title>
        <authorList>
            <person name="Klenk H.-P."/>
        </authorList>
    </citation>
    <scope>NUCLEOTIDE SEQUENCE [LARGE SCALE GENOMIC DNA]</scope>
    <source>
        <strain evidence="3 4">DSM 26487</strain>
    </source>
</reference>
<keyword evidence="2" id="KW-1133">Transmembrane helix</keyword>
<feature type="region of interest" description="Disordered" evidence="1">
    <location>
        <begin position="1"/>
        <end position="22"/>
    </location>
</feature>
<proteinExistence type="predicted"/>
<evidence type="ECO:0000256" key="1">
    <source>
        <dbReference type="SAM" id="MobiDB-lite"/>
    </source>
</evidence>
<feature type="region of interest" description="Disordered" evidence="1">
    <location>
        <begin position="277"/>
        <end position="305"/>
    </location>
</feature>
<sequence length="513" mass="52998">MSDPISRLDQFRADTPGAPMKSAAEVRQRGDQIRRRRRAVVVAGAAALAAIVAGPIIFLSAGVGERALDPAPPPSETPSTITPGPSGSAGPSTITRANLPVAEDLIAPLEASWGETQTYDGEGSDAYNPCLTKTLGESAADATFRRDFAIGPSLNAGVDDYGMMSAVVAEFRSPEAAEDVRADLSATAASCPPLDATPAGSLPVAGGVVSRGDINVVTYVSNAPGANARPEIATAVVVTEDRVLVLTRQRGAKEQVSSEFLQTSLQTSAVNAAHRMVGAEPPAPPDSPASSASGAASSPASSSAPAATLSDAHLVVAESLPGLPMEGESSAAWQQIAPQSTPTLYCQGAWLSSLKAAESVSREFRLENPSEIGKVNVTVLEFATKSAADGAYDMVYGWLDNCPASMHDAKLFRAGTVESVEIDTAPAVDRAAQALAEYAGDCGGEACDSTWYDHQTVAQIGTRLVLVTHAEAGGPCPPTTVCPPEEASDYAEWDSRVAQTVEATVDRVVRDLP</sequence>
<keyword evidence="2" id="KW-0812">Transmembrane</keyword>
<protein>
    <recommendedName>
        <fullName evidence="5">PknH-like protein</fullName>
    </recommendedName>
</protein>
<feature type="compositionally biased region" description="Low complexity" evidence="1">
    <location>
        <begin position="77"/>
        <end position="92"/>
    </location>
</feature>
<feature type="compositionally biased region" description="Low complexity" evidence="1">
    <location>
        <begin position="288"/>
        <end position="305"/>
    </location>
</feature>
<gene>
    <name evidence="3" type="ORF">BJ988_000032</name>
</gene>
<keyword evidence="4" id="KW-1185">Reference proteome</keyword>
<accession>A0A7Z0DHB1</accession>
<feature type="transmembrane region" description="Helical" evidence="2">
    <location>
        <begin position="39"/>
        <end position="63"/>
    </location>
</feature>
<evidence type="ECO:0000313" key="3">
    <source>
        <dbReference type="EMBL" id="NYI75384.1"/>
    </source>
</evidence>
<evidence type="ECO:0000256" key="2">
    <source>
        <dbReference type="SAM" id="Phobius"/>
    </source>
</evidence>
<evidence type="ECO:0008006" key="5">
    <source>
        <dbReference type="Google" id="ProtNLM"/>
    </source>
</evidence>
<dbReference type="EMBL" id="JACBZR010000001">
    <property type="protein sequence ID" value="NYI75384.1"/>
    <property type="molecule type" value="Genomic_DNA"/>
</dbReference>